<proteinExistence type="predicted"/>
<dbReference type="SUPFAM" id="SSF143212">
    <property type="entry name" value="Rv2632c-like"/>
    <property type="match status" value="1"/>
</dbReference>
<organism evidence="1 2">
    <name type="scientific">Streptacidiphilus fuscans</name>
    <dbReference type="NCBI Taxonomy" id="2789292"/>
    <lineage>
        <taxon>Bacteria</taxon>
        <taxon>Bacillati</taxon>
        <taxon>Actinomycetota</taxon>
        <taxon>Actinomycetes</taxon>
        <taxon>Kitasatosporales</taxon>
        <taxon>Streptomycetaceae</taxon>
        <taxon>Streptacidiphilus</taxon>
    </lineage>
</organism>
<accession>A0A931B8D8</accession>
<dbReference type="Proteomes" id="UP000657385">
    <property type="component" value="Unassembled WGS sequence"/>
</dbReference>
<keyword evidence="2" id="KW-1185">Reference proteome</keyword>
<evidence type="ECO:0000313" key="2">
    <source>
        <dbReference type="Proteomes" id="UP000657385"/>
    </source>
</evidence>
<dbReference type="Pfam" id="PF08962">
    <property type="entry name" value="Rv2632c-like"/>
    <property type="match status" value="1"/>
</dbReference>
<comment type="caution">
    <text evidence="1">The sequence shown here is derived from an EMBL/GenBank/DDBJ whole genome shotgun (WGS) entry which is preliminary data.</text>
</comment>
<sequence>MSTQTPMPSPMRTKHWSLDVDLYEEGDVTKSRVILSAGDRTLEGRGASRRNPHDESVAEIGDEYAAGRALIELGEQLLRAGSVDAAAHSDGRFG</sequence>
<dbReference type="InterPro" id="IPR015057">
    <property type="entry name" value="Rv2632c-like"/>
</dbReference>
<dbReference type="AlphaFoldDB" id="A0A931B8D8"/>
<evidence type="ECO:0000313" key="1">
    <source>
        <dbReference type="EMBL" id="MBF9072088.1"/>
    </source>
</evidence>
<reference evidence="1" key="1">
    <citation type="submission" date="2020-11" db="EMBL/GenBank/DDBJ databases">
        <title>Isolation and identification of active actinomycetes.</title>
        <authorList>
            <person name="Yu B."/>
        </authorList>
    </citation>
    <scope>NUCLEOTIDE SEQUENCE</scope>
    <source>
        <strain evidence="1">NEAU-YB345</strain>
    </source>
</reference>
<gene>
    <name evidence="1" type="ORF">I2501_29090</name>
</gene>
<dbReference type="EMBL" id="JADPRT010000014">
    <property type="protein sequence ID" value="MBF9072088.1"/>
    <property type="molecule type" value="Genomic_DNA"/>
</dbReference>
<dbReference type="InterPro" id="IPR038070">
    <property type="entry name" value="Rv2632c-like_sf"/>
</dbReference>
<protein>
    <submittedName>
        <fullName evidence="1">DUF1876 domain-containing protein</fullName>
    </submittedName>
</protein>
<name>A0A931B8D8_9ACTN</name>
<dbReference type="Gene3D" id="3.30.160.240">
    <property type="entry name" value="Rv1738"/>
    <property type="match status" value="1"/>
</dbReference>
<dbReference type="RefSeq" id="WP_196197245.1">
    <property type="nucleotide sequence ID" value="NZ_JADPRT010000014.1"/>
</dbReference>